<gene>
    <name evidence="9" type="ORF">UFOPK3772_01710</name>
</gene>
<feature type="transmembrane region" description="Helical" evidence="8">
    <location>
        <begin position="210"/>
        <end position="231"/>
    </location>
</feature>
<evidence type="ECO:0000256" key="6">
    <source>
        <dbReference type="ARBA" id="ARBA00022989"/>
    </source>
</evidence>
<feature type="transmembrane region" description="Helical" evidence="8">
    <location>
        <begin position="15"/>
        <end position="36"/>
    </location>
</feature>
<evidence type="ECO:0000313" key="9">
    <source>
        <dbReference type="EMBL" id="CAB4953599.1"/>
    </source>
</evidence>
<feature type="transmembrane region" description="Helical" evidence="8">
    <location>
        <begin position="123"/>
        <end position="142"/>
    </location>
</feature>
<evidence type="ECO:0000256" key="5">
    <source>
        <dbReference type="ARBA" id="ARBA00022692"/>
    </source>
</evidence>
<keyword evidence="5 8" id="KW-0812">Transmembrane</keyword>
<protein>
    <submittedName>
        <fullName evidence="9">Unannotated protein</fullName>
    </submittedName>
</protein>
<feature type="transmembrane region" description="Helical" evidence="8">
    <location>
        <begin position="48"/>
        <end position="73"/>
    </location>
</feature>
<comment type="subcellular location">
    <subcellularLocation>
        <location evidence="1">Cell membrane</location>
        <topology evidence="1">Multi-pass membrane protein</topology>
    </subcellularLocation>
</comment>
<keyword evidence="4" id="KW-0997">Cell inner membrane</keyword>
<keyword evidence="2" id="KW-0813">Transport</keyword>
<keyword evidence="7 8" id="KW-0472">Membrane</keyword>
<feature type="transmembrane region" description="Helical" evidence="8">
    <location>
        <begin position="294"/>
        <end position="310"/>
    </location>
</feature>
<name>A0A6J7KGH9_9ZZZZ</name>
<keyword evidence="6 8" id="KW-1133">Transmembrane helix</keyword>
<dbReference type="GO" id="GO:0005886">
    <property type="term" value="C:plasma membrane"/>
    <property type="evidence" value="ECO:0007669"/>
    <property type="project" value="UniProtKB-SubCell"/>
</dbReference>
<keyword evidence="3" id="KW-1003">Cell membrane</keyword>
<proteinExistence type="predicted"/>
<dbReference type="EMBL" id="CAFBNE010000052">
    <property type="protein sequence ID" value="CAB4953599.1"/>
    <property type="molecule type" value="Genomic_DNA"/>
</dbReference>
<evidence type="ECO:0000256" key="8">
    <source>
        <dbReference type="SAM" id="Phobius"/>
    </source>
</evidence>
<dbReference type="CDD" id="cd06579">
    <property type="entry name" value="TM_PBP1_transp_AraH_like"/>
    <property type="match status" value="1"/>
</dbReference>
<evidence type="ECO:0000256" key="7">
    <source>
        <dbReference type="ARBA" id="ARBA00023136"/>
    </source>
</evidence>
<evidence type="ECO:0000256" key="4">
    <source>
        <dbReference type="ARBA" id="ARBA00022519"/>
    </source>
</evidence>
<feature type="transmembrane region" description="Helical" evidence="8">
    <location>
        <begin position="162"/>
        <end position="181"/>
    </location>
</feature>
<dbReference type="Pfam" id="PF02653">
    <property type="entry name" value="BPD_transp_2"/>
    <property type="match status" value="1"/>
</dbReference>
<reference evidence="9" key="1">
    <citation type="submission" date="2020-05" db="EMBL/GenBank/DDBJ databases">
        <authorList>
            <person name="Chiriac C."/>
            <person name="Salcher M."/>
            <person name="Ghai R."/>
            <person name="Kavagutti S V."/>
        </authorList>
    </citation>
    <scope>NUCLEOTIDE SEQUENCE</scope>
</reference>
<feature type="transmembrane region" description="Helical" evidence="8">
    <location>
        <begin position="93"/>
        <end position="116"/>
    </location>
</feature>
<dbReference type="GO" id="GO:0022857">
    <property type="term" value="F:transmembrane transporter activity"/>
    <property type="evidence" value="ECO:0007669"/>
    <property type="project" value="InterPro"/>
</dbReference>
<dbReference type="InterPro" id="IPR001851">
    <property type="entry name" value="ABC_transp_permease"/>
</dbReference>
<evidence type="ECO:0000256" key="1">
    <source>
        <dbReference type="ARBA" id="ARBA00004651"/>
    </source>
</evidence>
<sequence>MQMKERISSAFTDGIAVWIMVGVLAMLATVYSDSFLTIKNVPNVLGQAVPLIIITVGMFIAIIAGQIDLSVAAVVKLTAVLVSGIGDGDGGKFVGAVALAFAIGIGIGLFNSLLVVRLKIPAFIATLGTFSIIEGLVLAYTIKGVGSIPTPVVTSLYGNIGPVPYSMLVLVLLLAAVGLWLRRSRMGLHLYAVGGDIEVARRSGVRSGPVITTSLVACSLFAVLAGLVQVSRAGVGAPTTGDGMELLAITAVVIGGASLMGGRGRLLGAVGGAVLLALIDNALNMVGISQYTQGLFRGAIIVAAITVFVTKKSAKT</sequence>
<accession>A0A6J7KGH9</accession>
<organism evidence="9">
    <name type="scientific">freshwater metagenome</name>
    <dbReference type="NCBI Taxonomy" id="449393"/>
    <lineage>
        <taxon>unclassified sequences</taxon>
        <taxon>metagenomes</taxon>
        <taxon>ecological metagenomes</taxon>
    </lineage>
</organism>
<feature type="transmembrane region" description="Helical" evidence="8">
    <location>
        <begin position="243"/>
        <end position="259"/>
    </location>
</feature>
<evidence type="ECO:0000256" key="2">
    <source>
        <dbReference type="ARBA" id="ARBA00022448"/>
    </source>
</evidence>
<dbReference type="AlphaFoldDB" id="A0A6J7KGH9"/>
<feature type="transmembrane region" description="Helical" evidence="8">
    <location>
        <begin position="266"/>
        <end position="288"/>
    </location>
</feature>
<evidence type="ECO:0000256" key="3">
    <source>
        <dbReference type="ARBA" id="ARBA00022475"/>
    </source>
</evidence>
<dbReference type="PANTHER" id="PTHR32196">
    <property type="entry name" value="ABC TRANSPORTER PERMEASE PROTEIN YPHD-RELATED-RELATED"/>
    <property type="match status" value="1"/>
</dbReference>
<dbReference type="PANTHER" id="PTHR32196:SF71">
    <property type="entry name" value="AUTOINDUCER 2 IMPORT SYSTEM PERMEASE PROTEIN LSRD"/>
    <property type="match status" value="1"/>
</dbReference>